<keyword evidence="3" id="KW-1185">Reference proteome</keyword>
<dbReference type="Proteomes" id="UP000631300">
    <property type="component" value="Unassembled WGS sequence"/>
</dbReference>
<organism evidence="2 3">
    <name type="scientific">Alteromonas halophila</name>
    <dbReference type="NCBI Taxonomy" id="516698"/>
    <lineage>
        <taxon>Bacteria</taxon>
        <taxon>Pseudomonadati</taxon>
        <taxon>Pseudomonadota</taxon>
        <taxon>Gammaproteobacteria</taxon>
        <taxon>Alteromonadales</taxon>
        <taxon>Alteromonadaceae</taxon>
        <taxon>Alteromonas/Salinimonas group</taxon>
        <taxon>Alteromonas</taxon>
    </lineage>
</organism>
<evidence type="ECO:0008006" key="4">
    <source>
        <dbReference type="Google" id="ProtNLM"/>
    </source>
</evidence>
<feature type="transmembrane region" description="Helical" evidence="1">
    <location>
        <begin position="21"/>
        <end position="47"/>
    </location>
</feature>
<dbReference type="EMBL" id="BMXP01000002">
    <property type="protein sequence ID" value="GGW79109.1"/>
    <property type="molecule type" value="Genomic_DNA"/>
</dbReference>
<keyword evidence="1" id="KW-1133">Transmembrane helix</keyword>
<accession>A0A918MWL6</accession>
<keyword evidence="1" id="KW-0812">Transmembrane</keyword>
<gene>
    <name evidence="2" type="ORF">GCM10007391_09740</name>
</gene>
<evidence type="ECO:0000313" key="2">
    <source>
        <dbReference type="EMBL" id="GGW79109.1"/>
    </source>
</evidence>
<feature type="transmembrane region" description="Helical" evidence="1">
    <location>
        <begin position="67"/>
        <end position="100"/>
    </location>
</feature>
<sequence length="117" mass="12948">MVADDMEPTLSQEDQEARQHALIAYILMLLGLFTGLLWLAGGIWAIIKQPAASQTQFADHYQNLVRTFVIAIVLSILGGILTVVLIGWPILFGVFIWAAFKLVKGLVRLSSNQAYYA</sequence>
<reference evidence="2" key="1">
    <citation type="journal article" date="2014" name="Int. J. Syst. Evol. Microbiol.">
        <title>Complete genome sequence of Corynebacterium casei LMG S-19264T (=DSM 44701T), isolated from a smear-ripened cheese.</title>
        <authorList>
            <consortium name="US DOE Joint Genome Institute (JGI-PGF)"/>
            <person name="Walter F."/>
            <person name="Albersmeier A."/>
            <person name="Kalinowski J."/>
            <person name="Ruckert C."/>
        </authorList>
    </citation>
    <scope>NUCLEOTIDE SEQUENCE</scope>
    <source>
        <strain evidence="2">KCTC 22164</strain>
    </source>
</reference>
<name>A0A918MWL6_9ALTE</name>
<evidence type="ECO:0000256" key="1">
    <source>
        <dbReference type="SAM" id="Phobius"/>
    </source>
</evidence>
<protein>
    <recommendedName>
        <fullName evidence="4">DUF4870 domain-containing protein</fullName>
    </recommendedName>
</protein>
<comment type="caution">
    <text evidence="2">The sequence shown here is derived from an EMBL/GenBank/DDBJ whole genome shotgun (WGS) entry which is preliminary data.</text>
</comment>
<reference evidence="2" key="2">
    <citation type="submission" date="2020-09" db="EMBL/GenBank/DDBJ databases">
        <authorList>
            <person name="Sun Q."/>
            <person name="Kim S."/>
        </authorList>
    </citation>
    <scope>NUCLEOTIDE SEQUENCE</scope>
    <source>
        <strain evidence="2">KCTC 22164</strain>
    </source>
</reference>
<evidence type="ECO:0000313" key="3">
    <source>
        <dbReference type="Proteomes" id="UP000631300"/>
    </source>
</evidence>
<dbReference type="AlphaFoldDB" id="A0A918MWL6"/>
<proteinExistence type="predicted"/>
<keyword evidence="1" id="KW-0472">Membrane</keyword>